<dbReference type="Pfam" id="PF02627">
    <property type="entry name" value="CMD"/>
    <property type="match status" value="1"/>
</dbReference>
<dbReference type="Gene3D" id="1.20.1290.10">
    <property type="entry name" value="AhpD-like"/>
    <property type="match status" value="1"/>
</dbReference>
<dbReference type="NCBIfam" id="TIGR04030">
    <property type="entry name" value="perox_Avi_7169"/>
    <property type="match status" value="1"/>
</dbReference>
<dbReference type="RefSeq" id="WP_182978393.1">
    <property type="nucleotide sequence ID" value="NZ_BAABGB010000013.1"/>
</dbReference>
<evidence type="ECO:0000313" key="3">
    <source>
        <dbReference type="Proteomes" id="UP000577891"/>
    </source>
</evidence>
<keyword evidence="3" id="KW-1185">Reference proteome</keyword>
<dbReference type="AlphaFoldDB" id="A0A7W4IZL7"/>
<dbReference type="GO" id="GO:0051920">
    <property type="term" value="F:peroxiredoxin activity"/>
    <property type="evidence" value="ECO:0007669"/>
    <property type="project" value="InterPro"/>
</dbReference>
<keyword evidence="2" id="KW-0560">Oxidoreductase</keyword>
<organism evidence="2 3">
    <name type="scientific">Gluconacetobacter asukensis</name>
    <dbReference type="NCBI Taxonomy" id="1017181"/>
    <lineage>
        <taxon>Bacteria</taxon>
        <taxon>Pseudomonadati</taxon>
        <taxon>Pseudomonadota</taxon>
        <taxon>Alphaproteobacteria</taxon>
        <taxon>Acetobacterales</taxon>
        <taxon>Acetobacteraceae</taxon>
        <taxon>Gluconacetobacter</taxon>
    </lineage>
</organism>
<dbReference type="InterPro" id="IPR029032">
    <property type="entry name" value="AhpD-like"/>
</dbReference>
<dbReference type="NCBIfam" id="TIGR00778">
    <property type="entry name" value="ahpD_dom"/>
    <property type="match status" value="1"/>
</dbReference>
<evidence type="ECO:0000313" key="2">
    <source>
        <dbReference type="EMBL" id="MBB2171803.1"/>
    </source>
</evidence>
<gene>
    <name evidence="2" type="ORF">HLH35_06655</name>
</gene>
<dbReference type="NCBIfam" id="TIGR01926">
    <property type="entry name" value="peroxid_rel"/>
    <property type="match status" value="1"/>
</dbReference>
<name>A0A7W4IZL7_9PROT</name>
<dbReference type="SUPFAM" id="SSF69118">
    <property type="entry name" value="AhpD-like"/>
    <property type="match status" value="1"/>
</dbReference>
<keyword evidence="2" id="KW-0575">Peroxidase</keyword>
<dbReference type="InterPro" id="IPR010195">
    <property type="entry name" value="Uncharacterised_peroxidase-rel"/>
</dbReference>
<dbReference type="InterPro" id="IPR004675">
    <property type="entry name" value="AhpD_core"/>
</dbReference>
<dbReference type="EMBL" id="JABEQE010000004">
    <property type="protein sequence ID" value="MBB2171803.1"/>
    <property type="molecule type" value="Genomic_DNA"/>
</dbReference>
<comment type="caution">
    <text evidence="2">The sequence shown here is derived from an EMBL/GenBank/DDBJ whole genome shotgun (WGS) entry which is preliminary data.</text>
</comment>
<sequence length="196" mass="21586">MTEATNAHAEPNVFTMAMLGWSPWLPPIAEKDATPAILKALVDPGRVKSDYFMLLARDPDVLEARTLCDKDIFYNTEGGLSRGLREFSATVVSRTNGCIFCASVHARFAARYLQQKDAVQTFLDHGKPDDEPSPEMRLVQDVSEALTTTPAGLEPDHIAALQHAGFDDLMILDLINSASFFAWANRLMLSLGTATW</sequence>
<feature type="domain" description="Carboxymuconolactone decarboxylase-like" evidence="1">
    <location>
        <begin position="59"/>
        <end position="125"/>
    </location>
</feature>
<accession>A0A7W4IZL7</accession>
<proteinExistence type="predicted"/>
<dbReference type="InterPro" id="IPR023923">
    <property type="entry name" value="AhpD_Avi7169"/>
</dbReference>
<evidence type="ECO:0000259" key="1">
    <source>
        <dbReference type="Pfam" id="PF02627"/>
    </source>
</evidence>
<reference evidence="2 3" key="1">
    <citation type="submission" date="2020-04" db="EMBL/GenBank/DDBJ databases">
        <title>Description of novel Gluconacetobacter.</title>
        <authorList>
            <person name="Sombolestani A."/>
        </authorList>
    </citation>
    <scope>NUCLEOTIDE SEQUENCE [LARGE SCALE GENOMIC DNA]</scope>
    <source>
        <strain evidence="2 3">LMG 27724</strain>
    </source>
</reference>
<dbReference type="InterPro" id="IPR003779">
    <property type="entry name" value="CMD-like"/>
</dbReference>
<dbReference type="Proteomes" id="UP000577891">
    <property type="component" value="Unassembled WGS sequence"/>
</dbReference>
<dbReference type="PANTHER" id="PTHR35446:SF2">
    <property type="entry name" value="CARBOXYMUCONOLACTONE DECARBOXYLASE-LIKE DOMAIN-CONTAINING PROTEIN"/>
    <property type="match status" value="1"/>
</dbReference>
<protein>
    <submittedName>
        <fullName evidence="2">Alkylhydroperoxidase domain protein</fullName>
    </submittedName>
</protein>
<dbReference type="PANTHER" id="PTHR35446">
    <property type="entry name" value="SI:CH211-175M2.5"/>
    <property type="match status" value="1"/>
</dbReference>